<dbReference type="AlphaFoldDB" id="A0A835K1J4"/>
<accession>A0A835K1J4</accession>
<evidence type="ECO:0000313" key="2">
    <source>
        <dbReference type="Proteomes" id="UP000657918"/>
    </source>
</evidence>
<organism evidence="1 2">
    <name type="scientific">Salix dunnii</name>
    <dbReference type="NCBI Taxonomy" id="1413687"/>
    <lineage>
        <taxon>Eukaryota</taxon>
        <taxon>Viridiplantae</taxon>
        <taxon>Streptophyta</taxon>
        <taxon>Embryophyta</taxon>
        <taxon>Tracheophyta</taxon>
        <taxon>Spermatophyta</taxon>
        <taxon>Magnoliopsida</taxon>
        <taxon>eudicotyledons</taxon>
        <taxon>Gunneridae</taxon>
        <taxon>Pentapetalae</taxon>
        <taxon>rosids</taxon>
        <taxon>fabids</taxon>
        <taxon>Malpighiales</taxon>
        <taxon>Salicaceae</taxon>
        <taxon>Saliceae</taxon>
        <taxon>Salix</taxon>
    </lineage>
</organism>
<dbReference type="EMBL" id="JADGMS010000007">
    <property type="protein sequence ID" value="KAF9679032.1"/>
    <property type="molecule type" value="Genomic_DNA"/>
</dbReference>
<keyword evidence="2" id="KW-1185">Reference proteome</keyword>
<sequence length="117" mass="12834">MVMIWLHIKSLMQNMPKHHIKQRIRKLILKIIVTLKPAYIWNICIRIDVAVAASHLLAPACNILGFTGRPNFPDPAPVSLPPISPAIPSVPSPAPSIPSVLFPTTSTTIHNGPKDHC</sequence>
<gene>
    <name evidence="1" type="ORF">SADUNF_Sadunf07G0097900</name>
</gene>
<proteinExistence type="predicted"/>
<evidence type="ECO:0000313" key="1">
    <source>
        <dbReference type="EMBL" id="KAF9679032.1"/>
    </source>
</evidence>
<name>A0A835K1J4_9ROSI</name>
<protein>
    <submittedName>
        <fullName evidence="1">Uncharacterized protein</fullName>
    </submittedName>
</protein>
<comment type="caution">
    <text evidence="1">The sequence shown here is derived from an EMBL/GenBank/DDBJ whole genome shotgun (WGS) entry which is preliminary data.</text>
</comment>
<dbReference type="Proteomes" id="UP000657918">
    <property type="component" value="Unassembled WGS sequence"/>
</dbReference>
<reference evidence="1 2" key="1">
    <citation type="submission" date="2020-10" db="EMBL/GenBank/DDBJ databases">
        <title>Plant Genome Project.</title>
        <authorList>
            <person name="Zhang R.-G."/>
        </authorList>
    </citation>
    <scope>NUCLEOTIDE SEQUENCE [LARGE SCALE GENOMIC DNA]</scope>
    <source>
        <strain evidence="1">FAFU-HL-1</strain>
        <tissue evidence="1">Leaf</tissue>
    </source>
</reference>